<feature type="compositionally biased region" description="Polar residues" evidence="1">
    <location>
        <begin position="315"/>
        <end position="327"/>
    </location>
</feature>
<proteinExistence type="predicted"/>
<gene>
    <name evidence="2" type="ORF">SteCoe_11018</name>
</gene>
<reference evidence="2 3" key="1">
    <citation type="submission" date="2016-11" db="EMBL/GenBank/DDBJ databases">
        <title>The macronuclear genome of Stentor coeruleus: a giant cell with tiny introns.</title>
        <authorList>
            <person name="Slabodnick M."/>
            <person name="Ruby J.G."/>
            <person name="Reiff S.B."/>
            <person name="Swart E.C."/>
            <person name="Gosai S."/>
            <person name="Prabakaran S."/>
            <person name="Witkowska E."/>
            <person name="Larue G.E."/>
            <person name="Fisher S."/>
            <person name="Freeman R.M."/>
            <person name="Gunawardena J."/>
            <person name="Chu W."/>
            <person name="Stover N.A."/>
            <person name="Gregory B.D."/>
            <person name="Nowacki M."/>
            <person name="Derisi J."/>
            <person name="Roy S.W."/>
            <person name="Marshall W.F."/>
            <person name="Sood P."/>
        </authorList>
    </citation>
    <scope>NUCLEOTIDE SEQUENCE [LARGE SCALE GENOMIC DNA]</scope>
    <source>
        <strain evidence="2">WM001</strain>
    </source>
</reference>
<feature type="region of interest" description="Disordered" evidence="1">
    <location>
        <begin position="315"/>
        <end position="334"/>
    </location>
</feature>
<dbReference type="EMBL" id="MPUH01000180">
    <property type="protein sequence ID" value="OMJ87328.1"/>
    <property type="molecule type" value="Genomic_DNA"/>
</dbReference>
<dbReference type="AlphaFoldDB" id="A0A1R2CE86"/>
<name>A0A1R2CE86_9CILI</name>
<dbReference type="Proteomes" id="UP000187209">
    <property type="component" value="Unassembled WGS sequence"/>
</dbReference>
<evidence type="ECO:0000313" key="2">
    <source>
        <dbReference type="EMBL" id="OMJ87328.1"/>
    </source>
</evidence>
<dbReference type="OrthoDB" id="10674242at2759"/>
<comment type="caution">
    <text evidence="2">The sequence shown here is derived from an EMBL/GenBank/DDBJ whole genome shotgun (WGS) entry which is preliminary data.</text>
</comment>
<keyword evidence="3" id="KW-1185">Reference proteome</keyword>
<accession>A0A1R2CE86</accession>
<evidence type="ECO:0000256" key="1">
    <source>
        <dbReference type="SAM" id="MobiDB-lite"/>
    </source>
</evidence>
<organism evidence="2 3">
    <name type="scientific">Stentor coeruleus</name>
    <dbReference type="NCBI Taxonomy" id="5963"/>
    <lineage>
        <taxon>Eukaryota</taxon>
        <taxon>Sar</taxon>
        <taxon>Alveolata</taxon>
        <taxon>Ciliophora</taxon>
        <taxon>Postciliodesmatophora</taxon>
        <taxon>Heterotrichea</taxon>
        <taxon>Heterotrichida</taxon>
        <taxon>Stentoridae</taxon>
        <taxon>Stentor</taxon>
    </lineage>
</organism>
<evidence type="ECO:0000313" key="3">
    <source>
        <dbReference type="Proteomes" id="UP000187209"/>
    </source>
</evidence>
<protein>
    <submittedName>
        <fullName evidence="2">Uncharacterized protein</fullName>
    </submittedName>
</protein>
<sequence>MFLKHAGYEEFPTRKDLMSMNTIENPQVAQKNLDKTDYRSLKTDDIIGAKPKGLNNASSFSPSPGQKSLGYIKNAANFFGTTPPVGAFRKSSDNQIADIPNKALAGFFGATPPPSRPIDKAPKPLSYNPFNSGNPYEKSSNQLPDKAVANFYGVTPPQSRSMPMNRSNGVGNNNSSQGLSPEAAAKFFGVTPVQSSNNPYTLVKKQPDSIGLPPDVAAKFYGVTPNQSRSQSFNLSNAEKNTLPPDVAAKFYGVTPPQSRSQNPFANNKNSGLPADVTAKFYGVTPPQSRNAGNNSGNLPPDVMAKFYGVTPPQSRAQDPFVPNNNSKIKDRNFDESFGVPSKVTGKVPDAVAAKFYGVTPPQSRLGGNAGYKDFKPQNNTGNRVFGTDASKFFGDESTPEQAQKLNGVGNKDYQANEAKFFGVTPPLSRSNNISDPNIFSSKALRLFT</sequence>